<dbReference type="STRING" id="1236970.JCM9140_4237"/>
<dbReference type="Proteomes" id="UP000018890">
    <property type="component" value="Unassembled WGS sequence"/>
</dbReference>
<evidence type="ECO:0000313" key="11">
    <source>
        <dbReference type="EMBL" id="GAE28049.1"/>
    </source>
</evidence>
<dbReference type="GO" id="GO:0005886">
    <property type="term" value="C:plasma membrane"/>
    <property type="evidence" value="ECO:0007669"/>
    <property type="project" value="UniProtKB-SubCell"/>
</dbReference>
<evidence type="ECO:0000256" key="9">
    <source>
        <dbReference type="SAM" id="Phobius"/>
    </source>
</evidence>
<comment type="caution">
    <text evidence="11">The sequence shown here is derived from an EMBL/GenBank/DDBJ whole genome shotgun (WGS) entry which is preliminary data.</text>
</comment>
<keyword evidence="5 9" id="KW-0812">Transmembrane</keyword>
<evidence type="ECO:0000256" key="6">
    <source>
        <dbReference type="ARBA" id="ARBA00022989"/>
    </source>
</evidence>
<organism evidence="11 12">
    <name type="scientific">Halalkalibacter wakoensis JCM 9140</name>
    <dbReference type="NCBI Taxonomy" id="1236970"/>
    <lineage>
        <taxon>Bacteria</taxon>
        <taxon>Bacillati</taxon>
        <taxon>Bacillota</taxon>
        <taxon>Bacilli</taxon>
        <taxon>Bacillales</taxon>
        <taxon>Bacillaceae</taxon>
        <taxon>Halalkalibacter</taxon>
    </lineage>
</organism>
<name>W4Q9I8_9BACI</name>
<evidence type="ECO:0000256" key="4">
    <source>
        <dbReference type="ARBA" id="ARBA00022519"/>
    </source>
</evidence>
<keyword evidence="12" id="KW-1185">Reference proteome</keyword>
<dbReference type="Pfam" id="PF04290">
    <property type="entry name" value="DctQ"/>
    <property type="match status" value="1"/>
</dbReference>
<keyword evidence="6 9" id="KW-1133">Transmembrane helix</keyword>
<protein>
    <submittedName>
        <fullName evidence="11">TRAP dicarboxylate transporter</fullName>
    </submittedName>
</protein>
<evidence type="ECO:0000256" key="5">
    <source>
        <dbReference type="ARBA" id="ARBA00022692"/>
    </source>
</evidence>
<gene>
    <name evidence="11" type="ORF">JCM9140_4237</name>
</gene>
<feature type="transmembrane region" description="Helical" evidence="9">
    <location>
        <begin position="90"/>
        <end position="114"/>
    </location>
</feature>
<evidence type="ECO:0000259" key="10">
    <source>
        <dbReference type="Pfam" id="PF04290"/>
    </source>
</evidence>
<dbReference type="InterPro" id="IPR007387">
    <property type="entry name" value="TRAP_DctQ"/>
</dbReference>
<evidence type="ECO:0000256" key="1">
    <source>
        <dbReference type="ARBA" id="ARBA00004429"/>
    </source>
</evidence>
<dbReference type="GO" id="GO:0022857">
    <property type="term" value="F:transmembrane transporter activity"/>
    <property type="evidence" value="ECO:0007669"/>
    <property type="project" value="TreeGrafter"/>
</dbReference>
<keyword evidence="3" id="KW-1003">Cell membrane</keyword>
<keyword evidence="4" id="KW-0997">Cell inner membrane</keyword>
<comment type="subcellular location">
    <subcellularLocation>
        <location evidence="1">Cell inner membrane</location>
        <topology evidence="1">Multi-pass membrane protein</topology>
    </subcellularLocation>
</comment>
<dbReference type="InterPro" id="IPR055348">
    <property type="entry name" value="DctQ"/>
</dbReference>
<evidence type="ECO:0000256" key="2">
    <source>
        <dbReference type="ARBA" id="ARBA00022448"/>
    </source>
</evidence>
<comment type="similarity">
    <text evidence="8">Belongs to the TRAP transporter small permease family.</text>
</comment>
<reference evidence="11" key="1">
    <citation type="journal article" date="2014" name="Genome Announc.">
        <title>Draft Genome Sequences of Three Alkaliphilic Bacillus Strains, Bacillus wakoensis JCM 9140T, Bacillus akibai JCM 9157T, and Bacillus hemicellulosilyticus JCM 9152T.</title>
        <authorList>
            <person name="Yuki M."/>
            <person name="Oshima K."/>
            <person name="Suda W."/>
            <person name="Oshida Y."/>
            <person name="Kitamura K."/>
            <person name="Iida T."/>
            <person name="Hattori M."/>
            <person name="Ohkuma M."/>
        </authorList>
    </citation>
    <scope>NUCLEOTIDE SEQUENCE [LARGE SCALE GENOMIC DNA]</scope>
    <source>
        <strain evidence="11">JCM 9140</strain>
    </source>
</reference>
<evidence type="ECO:0000256" key="3">
    <source>
        <dbReference type="ARBA" id="ARBA00022475"/>
    </source>
</evidence>
<dbReference type="OrthoDB" id="1807003at2"/>
<keyword evidence="7 9" id="KW-0472">Membrane</keyword>
<dbReference type="PANTHER" id="PTHR35011">
    <property type="entry name" value="2,3-DIKETO-L-GULONATE TRAP TRANSPORTER SMALL PERMEASE PROTEIN YIAM"/>
    <property type="match status" value="1"/>
</dbReference>
<feature type="domain" description="Tripartite ATP-independent periplasmic transporters DctQ component" evidence="10">
    <location>
        <begin position="31"/>
        <end position="160"/>
    </location>
</feature>
<evidence type="ECO:0000256" key="8">
    <source>
        <dbReference type="ARBA" id="ARBA00038436"/>
    </source>
</evidence>
<dbReference type="RefSeq" id="WP_052002381.1">
    <property type="nucleotide sequence ID" value="NZ_BAUT01000079.1"/>
</dbReference>
<proteinExistence type="inferred from homology"/>
<keyword evidence="2" id="KW-0813">Transport</keyword>
<dbReference type="PANTHER" id="PTHR35011:SF2">
    <property type="entry name" value="2,3-DIKETO-L-GULONATE TRAP TRANSPORTER SMALL PERMEASE PROTEIN YIAM"/>
    <property type="match status" value="1"/>
</dbReference>
<dbReference type="GO" id="GO:0015740">
    <property type="term" value="P:C4-dicarboxylate transport"/>
    <property type="evidence" value="ECO:0007669"/>
    <property type="project" value="TreeGrafter"/>
</dbReference>
<feature type="transmembrane region" description="Helical" evidence="9">
    <location>
        <begin position="134"/>
        <end position="157"/>
    </location>
</feature>
<sequence>MLTKAIQGLERVIYPINAIAQRIAMIVLFLMMMITVIDVTGRMFSKPLYGAFELTGFGLALVIFYSLGYTQMKKGHISVSFLVDKWPVRVQAVADLIMNVIFLTLVAVTTWQVFQYAIRLFNGNEKTADLGIPIYIMTILASIGLLCFALSILLDLLKSLNEAVKKHEH</sequence>
<evidence type="ECO:0000313" key="12">
    <source>
        <dbReference type="Proteomes" id="UP000018890"/>
    </source>
</evidence>
<evidence type="ECO:0000256" key="7">
    <source>
        <dbReference type="ARBA" id="ARBA00023136"/>
    </source>
</evidence>
<dbReference type="EMBL" id="BAUT01000079">
    <property type="protein sequence ID" value="GAE28049.1"/>
    <property type="molecule type" value="Genomic_DNA"/>
</dbReference>
<accession>W4Q9I8</accession>
<feature type="transmembrane region" description="Helical" evidence="9">
    <location>
        <begin position="49"/>
        <end position="69"/>
    </location>
</feature>
<dbReference type="AlphaFoldDB" id="W4Q9I8"/>
<feature type="transmembrane region" description="Helical" evidence="9">
    <location>
        <begin position="12"/>
        <end position="37"/>
    </location>
</feature>